<dbReference type="PANTHER" id="PTHR43344:SF2">
    <property type="entry name" value="PHOSPHOSERINE PHOSPHATASE"/>
    <property type="match status" value="1"/>
</dbReference>
<keyword evidence="8 12" id="KW-0486">Methionine biosynthesis</keyword>
<protein>
    <recommendedName>
        <fullName evidence="12 13">2-hydroxy-3-keto-5-methylthiopentenyl-1-phosphate phosphatase</fullName>
        <shortName evidence="12">HK-MTPenyl-1-P phosphatase</shortName>
        <ecNumber evidence="12 13">3.1.3.87</ecNumber>
    </recommendedName>
</protein>
<dbReference type="Pfam" id="PF12710">
    <property type="entry name" value="HAD"/>
    <property type="match status" value="1"/>
</dbReference>
<dbReference type="InterPro" id="IPR006384">
    <property type="entry name" value="HAD_hydro_PyrdxlP_Pase-like"/>
</dbReference>
<gene>
    <name evidence="12" type="primary">mtnX</name>
    <name evidence="14" type="ORF">F7731_25555</name>
</gene>
<dbReference type="NCBIfam" id="TIGR03333">
    <property type="entry name" value="salvage_mtnX"/>
    <property type="match status" value="1"/>
</dbReference>
<evidence type="ECO:0000256" key="4">
    <source>
        <dbReference type="ARBA" id="ARBA00022605"/>
    </source>
</evidence>
<dbReference type="InterPro" id="IPR036412">
    <property type="entry name" value="HAD-like_sf"/>
</dbReference>
<comment type="catalytic activity">
    <reaction evidence="11">
        <text>O-phospho-D-serine + H2O = D-serine + phosphate</text>
        <dbReference type="Rhea" id="RHEA:24873"/>
        <dbReference type="ChEBI" id="CHEBI:15377"/>
        <dbReference type="ChEBI" id="CHEBI:35247"/>
        <dbReference type="ChEBI" id="CHEBI:43474"/>
        <dbReference type="ChEBI" id="CHEBI:58680"/>
        <dbReference type="EC" id="3.1.3.3"/>
    </reaction>
</comment>
<dbReference type="Gene3D" id="3.90.1470.20">
    <property type="match status" value="1"/>
</dbReference>
<dbReference type="NCBIfam" id="TIGR01488">
    <property type="entry name" value="HAD-SF-IB"/>
    <property type="match status" value="1"/>
</dbReference>
<comment type="cofactor">
    <cofactor evidence="1">
        <name>Mg(2+)</name>
        <dbReference type="ChEBI" id="CHEBI:18420"/>
    </cofactor>
</comment>
<proteinExistence type="inferred from homology"/>
<dbReference type="NCBIfam" id="TIGR01489">
    <property type="entry name" value="DKMTPPase-SF"/>
    <property type="match status" value="1"/>
</dbReference>
<keyword evidence="9" id="KW-0718">Serine biosynthesis</keyword>
<dbReference type="UniPathway" id="UPA00904">
    <property type="reaction ID" value="UER00877"/>
</dbReference>
<dbReference type="EC" id="3.1.3.87" evidence="12 13"/>
<keyword evidence="4 12" id="KW-0028">Amino-acid biosynthesis</keyword>
<comment type="pathway">
    <text evidence="12">Amino-acid biosynthesis; L-methionine biosynthesis via salvage pathway; L-methionine from S-methyl-5-thio-alpha-D-ribose 1-phosphate: step 4/6.</text>
</comment>
<reference evidence="14 15" key="1">
    <citation type="journal article" date="2016" name="Antonie Van Leeuwenhoek">
        <title>Bacillus depressus sp. nov., isolated from soil of a sunflower field.</title>
        <authorList>
            <person name="Wei X."/>
            <person name="Xin D."/>
            <person name="Xin Y."/>
            <person name="Zhang H."/>
            <person name="Wang T."/>
            <person name="Zhang J."/>
        </authorList>
    </citation>
    <scope>NUCLEOTIDE SEQUENCE [LARGE SCALE GENOMIC DNA]</scope>
    <source>
        <strain evidence="14 15">BZ1</strain>
    </source>
</reference>
<evidence type="ECO:0000256" key="8">
    <source>
        <dbReference type="ARBA" id="ARBA00023167"/>
    </source>
</evidence>
<keyword evidence="6 12" id="KW-0378">Hydrolase</keyword>
<evidence type="ECO:0000256" key="12">
    <source>
        <dbReference type="HAMAP-Rule" id="MF_01680"/>
    </source>
</evidence>
<organism evidence="14 15">
    <name type="scientific">Cytobacillus depressus</name>
    <dbReference type="NCBI Taxonomy" id="1602942"/>
    <lineage>
        <taxon>Bacteria</taxon>
        <taxon>Bacillati</taxon>
        <taxon>Bacillota</taxon>
        <taxon>Bacilli</taxon>
        <taxon>Bacillales</taxon>
        <taxon>Bacillaceae</taxon>
        <taxon>Cytobacillus</taxon>
    </lineage>
</organism>
<dbReference type="OrthoDB" id="9804940at2"/>
<evidence type="ECO:0000256" key="11">
    <source>
        <dbReference type="ARBA" id="ARBA00048523"/>
    </source>
</evidence>
<evidence type="ECO:0000256" key="2">
    <source>
        <dbReference type="ARBA" id="ARBA00005135"/>
    </source>
</evidence>
<dbReference type="GO" id="GO:0043716">
    <property type="term" value="F:2-hydroxy-3-keto-5-methylthiopentenyl-1-phosphate phosphatase activity"/>
    <property type="evidence" value="ECO:0007669"/>
    <property type="project" value="UniProtKB-UniRule"/>
</dbReference>
<comment type="function">
    <text evidence="12">Dephosphorylates 2-hydroxy-3-keto-5-methylthiopentenyl-1-phosphate (HK-MTPenyl-1-P) yielding 1,2-dihydroxy-3-keto-5-methylthiopentene (DHK-MTPene).</text>
</comment>
<dbReference type="NCBIfam" id="NF007103">
    <property type="entry name" value="PRK09552.1"/>
    <property type="match status" value="1"/>
</dbReference>
<evidence type="ECO:0000256" key="1">
    <source>
        <dbReference type="ARBA" id="ARBA00001946"/>
    </source>
</evidence>
<comment type="similarity">
    <text evidence="12">Belongs to the HAD-like hydrolase superfamily. MtnX family.</text>
</comment>
<accession>A0A6L3UZJ7</accession>
<evidence type="ECO:0000313" key="15">
    <source>
        <dbReference type="Proteomes" id="UP000481030"/>
    </source>
</evidence>
<evidence type="ECO:0000256" key="13">
    <source>
        <dbReference type="NCBIfam" id="TIGR03333"/>
    </source>
</evidence>
<evidence type="ECO:0000256" key="6">
    <source>
        <dbReference type="ARBA" id="ARBA00022801"/>
    </source>
</evidence>
<dbReference type="PANTHER" id="PTHR43344">
    <property type="entry name" value="PHOSPHOSERINE PHOSPHATASE"/>
    <property type="match status" value="1"/>
</dbReference>
<dbReference type="GO" id="GO:0019509">
    <property type="term" value="P:L-methionine salvage from methylthioadenosine"/>
    <property type="evidence" value="ECO:0007669"/>
    <property type="project" value="UniProtKB-UniRule"/>
</dbReference>
<comment type="catalytic activity">
    <reaction evidence="10">
        <text>O-phospho-L-serine + H2O = L-serine + phosphate</text>
        <dbReference type="Rhea" id="RHEA:21208"/>
        <dbReference type="ChEBI" id="CHEBI:15377"/>
        <dbReference type="ChEBI" id="CHEBI:33384"/>
        <dbReference type="ChEBI" id="CHEBI:43474"/>
        <dbReference type="ChEBI" id="CHEBI:57524"/>
        <dbReference type="EC" id="3.1.3.3"/>
    </reaction>
</comment>
<evidence type="ECO:0000256" key="10">
    <source>
        <dbReference type="ARBA" id="ARBA00048138"/>
    </source>
</evidence>
<comment type="pathway">
    <text evidence="2">Amino-acid biosynthesis; L-serine biosynthesis; L-serine from 3-phospho-D-glycerate: step 3/3.</text>
</comment>
<evidence type="ECO:0000256" key="3">
    <source>
        <dbReference type="ARBA" id="ARBA00009184"/>
    </source>
</evidence>
<dbReference type="GO" id="GO:0006564">
    <property type="term" value="P:L-serine biosynthetic process"/>
    <property type="evidence" value="ECO:0007669"/>
    <property type="project" value="UniProtKB-KW"/>
</dbReference>
<dbReference type="GO" id="GO:0005737">
    <property type="term" value="C:cytoplasm"/>
    <property type="evidence" value="ECO:0007669"/>
    <property type="project" value="TreeGrafter"/>
</dbReference>
<evidence type="ECO:0000313" key="14">
    <source>
        <dbReference type="EMBL" id="KAB2328495.1"/>
    </source>
</evidence>
<dbReference type="RefSeq" id="WP_151537571.1">
    <property type="nucleotide sequence ID" value="NZ_WBOS01000029.1"/>
</dbReference>
<dbReference type="EMBL" id="WBOS01000029">
    <property type="protein sequence ID" value="KAB2328495.1"/>
    <property type="molecule type" value="Genomic_DNA"/>
</dbReference>
<dbReference type="InterPro" id="IPR050582">
    <property type="entry name" value="HAD-like_SerB"/>
</dbReference>
<dbReference type="HAMAP" id="MF_01680">
    <property type="entry name" value="Salvage_MtnX"/>
    <property type="match status" value="1"/>
</dbReference>
<comment type="catalytic activity">
    <reaction evidence="12">
        <text>2-hydroxy-5-methylsulfanyl-3-oxopent-1-enyl phosphate + H2O = 1,2-dihydroxy-5-(methylsulfanyl)pent-1-en-3-one + phosphate</text>
        <dbReference type="Rhea" id="RHEA:14481"/>
        <dbReference type="ChEBI" id="CHEBI:15377"/>
        <dbReference type="ChEBI" id="CHEBI:43474"/>
        <dbReference type="ChEBI" id="CHEBI:49252"/>
        <dbReference type="ChEBI" id="CHEBI:59505"/>
        <dbReference type="EC" id="3.1.3.87"/>
    </reaction>
</comment>
<evidence type="ECO:0000256" key="9">
    <source>
        <dbReference type="ARBA" id="ARBA00023299"/>
    </source>
</evidence>
<keyword evidence="15" id="KW-1185">Reference proteome</keyword>
<dbReference type="SUPFAM" id="SSF56784">
    <property type="entry name" value="HAD-like"/>
    <property type="match status" value="1"/>
</dbReference>
<comment type="caution">
    <text evidence="14">The sequence shown here is derived from an EMBL/GenBank/DDBJ whole genome shotgun (WGS) entry which is preliminary data.</text>
</comment>
<dbReference type="Proteomes" id="UP000481030">
    <property type="component" value="Unassembled WGS sequence"/>
</dbReference>
<dbReference type="Gene3D" id="3.40.50.1000">
    <property type="entry name" value="HAD superfamily/HAD-like"/>
    <property type="match status" value="1"/>
</dbReference>
<sequence length="221" mass="24926">MKNPVIFCDFDGTITNKDNIINIMKKFAPPEWNAIKDDILGQKVSIQEGVGKLFSLLPSSKKDEIISFVLKDAVIREGFAEFVQFTREANIPLYIVSGGIDFFVHPVLEPFGPFEKIYCNEADFSGENIRIIFPYECDHDCSNKGCGCCKPSIIRQLASEENTSIVIGDSITDLEAAKLADVVIARDFLIEKCKELNIPYEPFERFQDCIQVIESRLDVKV</sequence>
<comment type="similarity">
    <text evidence="3">Belongs to the HAD-like hydrolase superfamily. SerB family.</text>
</comment>
<dbReference type="InterPro" id="IPR017718">
    <property type="entry name" value="HAD-SF_hydro_IB_MtnX"/>
</dbReference>
<dbReference type="InterPro" id="IPR023214">
    <property type="entry name" value="HAD_sf"/>
</dbReference>
<name>A0A6L3UZJ7_9BACI</name>
<dbReference type="AlphaFoldDB" id="A0A6L3UZJ7"/>
<dbReference type="CDD" id="cd07524">
    <property type="entry name" value="HAD_Pase"/>
    <property type="match status" value="1"/>
</dbReference>
<keyword evidence="7" id="KW-0460">Magnesium</keyword>
<evidence type="ECO:0000256" key="5">
    <source>
        <dbReference type="ARBA" id="ARBA00022723"/>
    </source>
</evidence>
<dbReference type="GO" id="GO:0036424">
    <property type="term" value="F:L-phosphoserine phosphatase activity"/>
    <property type="evidence" value="ECO:0007669"/>
    <property type="project" value="TreeGrafter"/>
</dbReference>
<evidence type="ECO:0000256" key="7">
    <source>
        <dbReference type="ARBA" id="ARBA00022842"/>
    </source>
</evidence>
<dbReference type="GO" id="GO:0000287">
    <property type="term" value="F:magnesium ion binding"/>
    <property type="evidence" value="ECO:0007669"/>
    <property type="project" value="TreeGrafter"/>
</dbReference>
<keyword evidence="5" id="KW-0479">Metal-binding</keyword>